<evidence type="ECO:0000313" key="2">
    <source>
        <dbReference type="EMBL" id="CAL4795030.1"/>
    </source>
</evidence>
<sequence length="143" mass="15247">MATEAAEAAEDENLLVSAALISGATMQLEVPRVASVAWLRNEVGRQLGVLAAQVHLSIAGTPLHDLASVLEQGVAEEQVTVTLMPITFRCTDRYPGAKEYVASEDTQPVPGFPCEDEGCTKEAWQGISWRAANGVEQVQHGST</sequence>
<dbReference type="EMBL" id="CAMXCT010004112">
    <property type="protein sequence ID" value="CAI4007718.1"/>
    <property type="molecule type" value="Genomic_DNA"/>
</dbReference>
<comment type="caution">
    <text evidence="1">The sequence shown here is derived from an EMBL/GenBank/DDBJ whole genome shotgun (WGS) entry which is preliminary data.</text>
</comment>
<reference evidence="2 3" key="2">
    <citation type="submission" date="2024-05" db="EMBL/GenBank/DDBJ databases">
        <authorList>
            <person name="Chen Y."/>
            <person name="Shah S."/>
            <person name="Dougan E. K."/>
            <person name="Thang M."/>
            <person name="Chan C."/>
        </authorList>
    </citation>
    <scope>NUCLEOTIDE SEQUENCE [LARGE SCALE GENOMIC DNA]</scope>
</reference>
<keyword evidence="3" id="KW-1185">Reference proteome</keyword>
<dbReference type="EMBL" id="CAMXCT030004112">
    <property type="protein sequence ID" value="CAL4795030.1"/>
    <property type="molecule type" value="Genomic_DNA"/>
</dbReference>
<name>A0A9P1DD47_9DINO</name>
<organism evidence="1">
    <name type="scientific">Cladocopium goreaui</name>
    <dbReference type="NCBI Taxonomy" id="2562237"/>
    <lineage>
        <taxon>Eukaryota</taxon>
        <taxon>Sar</taxon>
        <taxon>Alveolata</taxon>
        <taxon>Dinophyceae</taxon>
        <taxon>Suessiales</taxon>
        <taxon>Symbiodiniaceae</taxon>
        <taxon>Cladocopium</taxon>
    </lineage>
</organism>
<dbReference type="EMBL" id="CAMXCT020004112">
    <property type="protein sequence ID" value="CAL1161093.1"/>
    <property type="molecule type" value="Genomic_DNA"/>
</dbReference>
<reference evidence="1" key="1">
    <citation type="submission" date="2022-10" db="EMBL/GenBank/DDBJ databases">
        <authorList>
            <person name="Chen Y."/>
            <person name="Dougan E. K."/>
            <person name="Chan C."/>
            <person name="Rhodes N."/>
            <person name="Thang M."/>
        </authorList>
    </citation>
    <scope>NUCLEOTIDE SEQUENCE</scope>
</reference>
<dbReference type="AlphaFoldDB" id="A0A9P1DD47"/>
<accession>A0A9P1DD47</accession>
<evidence type="ECO:0000313" key="1">
    <source>
        <dbReference type="EMBL" id="CAI4007718.1"/>
    </source>
</evidence>
<evidence type="ECO:0000313" key="3">
    <source>
        <dbReference type="Proteomes" id="UP001152797"/>
    </source>
</evidence>
<dbReference type="Proteomes" id="UP001152797">
    <property type="component" value="Unassembled WGS sequence"/>
</dbReference>
<protein>
    <recommendedName>
        <fullName evidence="4">Ubiquitin-like domain-containing protein</fullName>
    </recommendedName>
</protein>
<dbReference type="SUPFAM" id="SSF54236">
    <property type="entry name" value="Ubiquitin-like"/>
    <property type="match status" value="1"/>
</dbReference>
<evidence type="ECO:0008006" key="4">
    <source>
        <dbReference type="Google" id="ProtNLM"/>
    </source>
</evidence>
<proteinExistence type="predicted"/>
<gene>
    <name evidence="1" type="ORF">C1SCF055_LOCUS33246</name>
</gene>
<dbReference type="InterPro" id="IPR029071">
    <property type="entry name" value="Ubiquitin-like_domsf"/>
</dbReference>